<name>R4XH53_TAPDE</name>
<sequence>MLKQCVYRNATSLRQLLRPIANVRQLASKRSTRAAKVWPRLAYDVDTGISRDPEVLVRSVHEKERNAFRTAMEDKDFVSAYQIYIEQRDLPILTGAEVTSLVQLISADALLRKLNSYEQPQSLQDVFWTIIEDVKEGKVAGQMMLWHHALETLLTWGQLEDAQDLWTHLQALPNRVAVDKNDANCIDSRVYASAIKLFTATGEFTKAEQLYHEALTVRQLRPSLMIDQAMISALFQNGRIGEAYKAMDRAIREQRRALRPTFFSAMVALALDAEAVGVATEIFMKGCKIGMPPSDSLIARLLAALGQSRADPLGSVLTIFRHYREIYSSEKLPIEHVNCVINAIFQSSRAGVSSSDVLSRVHQLLKEVQANGLKTSSSTVNILLAGYLDLGEHQLLQDLMSRAKLDEYSFRSILKSQARSTEPNAFSKVKNIWASFEQYRNDKGTVFVTRDLLMVMRAAFATDKTAASEWIPNIIERHMGVMDAESIEKVQGELSEHKDGRFVNRSLPEAVRKSFSTSNRRSRKWLPVEKELKLSDAVM</sequence>
<dbReference type="Proteomes" id="UP000013776">
    <property type="component" value="Unassembled WGS sequence"/>
</dbReference>
<evidence type="ECO:0000256" key="1">
    <source>
        <dbReference type="ARBA" id="ARBA00006192"/>
    </source>
</evidence>
<dbReference type="EMBL" id="CAHR02000096">
    <property type="protein sequence ID" value="CCG82716.1"/>
    <property type="molecule type" value="Genomic_DNA"/>
</dbReference>
<evidence type="ECO:0000256" key="4">
    <source>
        <dbReference type="ARBA" id="ARBA00044511"/>
    </source>
</evidence>
<evidence type="ECO:0008006" key="7">
    <source>
        <dbReference type="Google" id="ProtNLM"/>
    </source>
</evidence>
<proteinExistence type="inferred from homology"/>
<dbReference type="Gene3D" id="1.25.40.10">
    <property type="entry name" value="Tetratricopeptide repeat domain"/>
    <property type="match status" value="2"/>
</dbReference>
<evidence type="ECO:0000313" key="6">
    <source>
        <dbReference type="Proteomes" id="UP000013776"/>
    </source>
</evidence>
<evidence type="ECO:0000256" key="3">
    <source>
        <dbReference type="ARBA" id="ARBA00044493"/>
    </source>
</evidence>
<dbReference type="VEuPathDB" id="FungiDB:TAPDE_002846"/>
<accession>R4XH53</accession>
<organism evidence="5 6">
    <name type="scientific">Taphrina deformans (strain PYCC 5710 / ATCC 11124 / CBS 356.35 / IMI 108563 / JCM 9778 / NBRC 8474)</name>
    <name type="common">Peach leaf curl fungus</name>
    <name type="synonym">Lalaria deformans</name>
    <dbReference type="NCBI Taxonomy" id="1097556"/>
    <lineage>
        <taxon>Eukaryota</taxon>
        <taxon>Fungi</taxon>
        <taxon>Dikarya</taxon>
        <taxon>Ascomycota</taxon>
        <taxon>Taphrinomycotina</taxon>
        <taxon>Taphrinomycetes</taxon>
        <taxon>Taphrinales</taxon>
        <taxon>Taphrinaceae</taxon>
        <taxon>Taphrina</taxon>
    </lineage>
</organism>
<comment type="subunit">
    <text evidence="4">Binds to mitochondrial small subunit 15S rRNA.</text>
</comment>
<dbReference type="PANTHER" id="PTHR47936:SF1">
    <property type="entry name" value="PENTATRICOPEPTIDE REPEAT-CONTAINING PROTEIN GUN1, CHLOROPLASTIC"/>
    <property type="match status" value="1"/>
</dbReference>
<gene>
    <name evidence="5" type="ORF">TAPDE_002846</name>
</gene>
<dbReference type="PANTHER" id="PTHR47936">
    <property type="entry name" value="PPR_LONG DOMAIN-CONTAINING PROTEIN"/>
    <property type="match status" value="1"/>
</dbReference>
<dbReference type="STRING" id="1097556.R4XH53"/>
<comment type="function">
    <text evidence="3">Regulates mitochondrial small subunit maturation by controlling 15S rRNA 5'-end processing. Localizes to the 5' precursor of the 15S rRNA in a position that is subsequently occupied by mS47 in the mature yeast mtSSU. Uses structure and sequence-specific RNA recognition, binding to a single-stranded region of the precursor and specifically recognizing bases -6 to -1. The exchange of Ccm1 for mS47 is coupled to the irreversible removal of precursor rRNA that is accompanied by conformational changes of the mitoribosomal proteins uS5m and mS26. These conformational changes signal completion of 5'-end rRNA processing through protection of the mature 5'-end of the 15S rRNA and stabilization of mS47. The removal of the 5' precursor together with the dissociation of Ccm1 may be catalyzed by the 5'-3' exoribonuclease Pet127. Involved in the specific removal of group I introns in mitochondrial encoded transcripts.</text>
</comment>
<dbReference type="InterPro" id="IPR011990">
    <property type="entry name" value="TPR-like_helical_dom_sf"/>
</dbReference>
<reference evidence="5 6" key="1">
    <citation type="journal article" date="2013" name="MBio">
        <title>Genome sequencing of the plant pathogen Taphrina deformans, the causal agent of peach leaf curl.</title>
        <authorList>
            <person name="Cisse O.H."/>
            <person name="Almeida J.M.G.C.F."/>
            <person name="Fonseca A."/>
            <person name="Kumar A.A."/>
            <person name="Salojaervi J."/>
            <person name="Overmyer K."/>
            <person name="Hauser P.M."/>
            <person name="Pagni M."/>
        </authorList>
    </citation>
    <scope>NUCLEOTIDE SEQUENCE [LARGE SCALE GENOMIC DNA]</scope>
    <source>
        <strain evidence="6">PYCC 5710 / ATCC 11124 / CBS 356.35 / IMI 108563 / JCM 9778 / NBRC 8474</strain>
    </source>
</reference>
<dbReference type="AlphaFoldDB" id="R4XH53"/>
<evidence type="ECO:0000313" key="5">
    <source>
        <dbReference type="EMBL" id="CCG82716.1"/>
    </source>
</evidence>
<dbReference type="eggNOG" id="ENOG502RS1U">
    <property type="taxonomic scope" value="Eukaryota"/>
</dbReference>
<evidence type="ECO:0000256" key="2">
    <source>
        <dbReference type="ARBA" id="ARBA00022737"/>
    </source>
</evidence>
<protein>
    <recommendedName>
        <fullName evidence="7">Pentatricopeptide repeat protein</fullName>
    </recommendedName>
</protein>
<keyword evidence="2" id="KW-0677">Repeat</keyword>
<keyword evidence="6" id="KW-1185">Reference proteome</keyword>
<comment type="caution">
    <text evidence="5">The sequence shown here is derived from an EMBL/GenBank/DDBJ whole genome shotgun (WGS) entry which is preliminary data.</text>
</comment>
<comment type="similarity">
    <text evidence="1">Belongs to the CCM1 family.</text>
</comment>